<sequence length="38" mass="4437">MLHLPCTVAIFARYLLNRLLNRLLNSLLSKLLNNQIML</sequence>
<evidence type="ECO:0000313" key="1">
    <source>
        <dbReference type="EMBL" id="DAF56878.1"/>
    </source>
</evidence>
<organism evidence="1">
    <name type="scientific">Siphoviridae sp. cteEJ17</name>
    <dbReference type="NCBI Taxonomy" id="2827904"/>
    <lineage>
        <taxon>Viruses</taxon>
        <taxon>Duplodnaviria</taxon>
        <taxon>Heunggongvirae</taxon>
        <taxon>Uroviricota</taxon>
        <taxon>Caudoviricetes</taxon>
    </lineage>
</organism>
<dbReference type="EMBL" id="BK032723">
    <property type="protein sequence ID" value="DAF56878.1"/>
    <property type="molecule type" value="Genomic_DNA"/>
</dbReference>
<reference evidence="1" key="1">
    <citation type="journal article" date="2021" name="Proc. Natl. Acad. Sci. U.S.A.">
        <title>A Catalog of Tens of Thousands of Viruses from Human Metagenomes Reveals Hidden Associations with Chronic Diseases.</title>
        <authorList>
            <person name="Tisza M.J."/>
            <person name="Buck C.B."/>
        </authorList>
    </citation>
    <scope>NUCLEOTIDE SEQUENCE</scope>
    <source>
        <strain evidence="1">CteEJ17</strain>
    </source>
</reference>
<protein>
    <submittedName>
        <fullName evidence="1">Uncharacterized protein</fullName>
    </submittedName>
</protein>
<name>A0A8S5T0Y0_9CAUD</name>
<accession>A0A8S5T0Y0</accession>
<proteinExistence type="predicted"/>